<protein>
    <submittedName>
        <fullName evidence="2">Enterobactin synthetase component F</fullName>
        <ecNumber evidence="2">2.7.7.-</ecNumber>
    </submittedName>
</protein>
<gene>
    <name evidence="2" type="ORF">J2Z17_000983</name>
</gene>
<organism evidence="2 3">
    <name type="scientific">Rhizobium halophytocola</name>
    <dbReference type="NCBI Taxonomy" id="735519"/>
    <lineage>
        <taxon>Bacteria</taxon>
        <taxon>Pseudomonadati</taxon>
        <taxon>Pseudomonadota</taxon>
        <taxon>Alphaproteobacteria</taxon>
        <taxon>Hyphomicrobiales</taxon>
        <taxon>Rhizobiaceae</taxon>
        <taxon>Rhizobium/Agrobacterium group</taxon>
        <taxon>Rhizobium</taxon>
    </lineage>
</organism>
<keyword evidence="3" id="KW-1185">Reference proteome</keyword>
<dbReference type="Proteomes" id="UP000759443">
    <property type="component" value="Unassembled WGS sequence"/>
</dbReference>
<proteinExistence type="predicted"/>
<dbReference type="RefSeq" id="WP_209942738.1">
    <property type="nucleotide sequence ID" value="NZ_JAGGJU010000002.1"/>
</dbReference>
<evidence type="ECO:0000313" key="2">
    <source>
        <dbReference type="EMBL" id="MBP1849562.1"/>
    </source>
</evidence>
<accession>A0ABS4DV58</accession>
<keyword evidence="2" id="KW-0548">Nucleotidyltransferase</keyword>
<dbReference type="Gene3D" id="3.30.559.10">
    <property type="entry name" value="Chloramphenicol acetyltransferase-like domain"/>
    <property type="match status" value="1"/>
</dbReference>
<comment type="caution">
    <text evidence="2">The sequence shown here is derived from an EMBL/GenBank/DDBJ whole genome shotgun (WGS) entry which is preliminary data.</text>
</comment>
<evidence type="ECO:0000313" key="3">
    <source>
        <dbReference type="Proteomes" id="UP000759443"/>
    </source>
</evidence>
<sequence>MAHMDPIAGWMPLTLPQLDFWEEFTFHPEEPVSTVAHFIDLHGEIDEEALVAAVARTIREAEVLSVRFRAGGAGEAPLQICDPDHAPTAEVFDLRAEPDPMAEAQRRMEADVARPLDLRQDRLSAQALYRLSDGRYLWYIRAHHIIVDGYGLALIEQRCGQLYSHYRGKGEAGHAFHPFARFLAEEEAYRHSARFDADQAFWRDYLDMTADLPVLAKDCEDYGGGGLHGDATLPATLAEGLQATSKRLGIGWPDLLVLVSGLYLFHHMPRQTTGNGREVVSLWLPFMSRWGSVGAHMPAMLVNILPFHLGVEAGETVGGFLKRSAAALRRQRLHGRYRIEQIAADRKVPVGSRFFFAPLINVLPFSAPEFAGLTARRHILANGPGDGFNLTFRGEDDGRNLTLHLDGDTALMAAGDFERHRQALPEFIQAVLAPSAQELPVAGVVEKIVGG</sequence>
<dbReference type="Gene3D" id="3.30.559.30">
    <property type="entry name" value="Nonribosomal peptide synthetase, condensation domain"/>
    <property type="match status" value="1"/>
</dbReference>
<dbReference type="InterPro" id="IPR001242">
    <property type="entry name" value="Condensation_dom"/>
</dbReference>
<dbReference type="Pfam" id="PF00668">
    <property type="entry name" value="Condensation"/>
    <property type="match status" value="1"/>
</dbReference>
<keyword evidence="2" id="KW-0808">Transferase</keyword>
<evidence type="ECO:0000259" key="1">
    <source>
        <dbReference type="Pfam" id="PF00668"/>
    </source>
</evidence>
<name>A0ABS4DV58_9HYPH</name>
<dbReference type="SUPFAM" id="SSF52777">
    <property type="entry name" value="CoA-dependent acyltransferases"/>
    <property type="match status" value="2"/>
</dbReference>
<dbReference type="EC" id="2.7.7.-" evidence="2"/>
<dbReference type="PANTHER" id="PTHR45527:SF1">
    <property type="entry name" value="FATTY ACID SYNTHASE"/>
    <property type="match status" value="1"/>
</dbReference>
<dbReference type="GO" id="GO:0016779">
    <property type="term" value="F:nucleotidyltransferase activity"/>
    <property type="evidence" value="ECO:0007669"/>
    <property type="project" value="UniProtKB-KW"/>
</dbReference>
<dbReference type="InterPro" id="IPR023213">
    <property type="entry name" value="CAT-like_dom_sf"/>
</dbReference>
<dbReference type="EMBL" id="JAGGJU010000002">
    <property type="protein sequence ID" value="MBP1849562.1"/>
    <property type="molecule type" value="Genomic_DNA"/>
</dbReference>
<feature type="domain" description="Condensation" evidence="1">
    <location>
        <begin position="11"/>
        <end position="437"/>
    </location>
</feature>
<dbReference type="PANTHER" id="PTHR45527">
    <property type="entry name" value="NONRIBOSOMAL PEPTIDE SYNTHETASE"/>
    <property type="match status" value="1"/>
</dbReference>
<reference evidence="2 3" key="1">
    <citation type="submission" date="2021-03" db="EMBL/GenBank/DDBJ databases">
        <title>Genomic Encyclopedia of Type Strains, Phase IV (KMG-IV): sequencing the most valuable type-strain genomes for metagenomic binning, comparative biology and taxonomic classification.</title>
        <authorList>
            <person name="Goeker M."/>
        </authorList>
    </citation>
    <scope>NUCLEOTIDE SEQUENCE [LARGE SCALE GENOMIC DNA]</scope>
    <source>
        <strain evidence="2 3">DSM 21600</strain>
    </source>
</reference>